<dbReference type="eggNOG" id="COG0277">
    <property type="taxonomic scope" value="Bacteria"/>
</dbReference>
<dbReference type="PANTHER" id="PTHR13878:SF53">
    <property type="entry name" value="CYTOKININ DEHYDROGENASE 6"/>
    <property type="match status" value="1"/>
</dbReference>
<dbReference type="GO" id="GO:0071949">
    <property type="term" value="F:FAD binding"/>
    <property type="evidence" value="ECO:0007669"/>
    <property type="project" value="InterPro"/>
</dbReference>
<comment type="caution">
    <text evidence="5">The sequence shown here is derived from an EMBL/GenBank/DDBJ whole genome shotgun (WGS) entry which is preliminary data.</text>
</comment>
<proteinExistence type="inferred from homology"/>
<dbReference type="GO" id="GO:0016491">
    <property type="term" value="F:oxidoreductase activity"/>
    <property type="evidence" value="ECO:0007669"/>
    <property type="project" value="UniProtKB-KW"/>
</dbReference>
<dbReference type="InterPro" id="IPR016169">
    <property type="entry name" value="FAD-bd_PCMH_sub2"/>
</dbReference>
<dbReference type="InterPro" id="IPR006094">
    <property type="entry name" value="Oxid_FAD_bind_N"/>
</dbReference>
<keyword evidence="3" id="KW-0560">Oxidoreductase</keyword>
<evidence type="ECO:0000256" key="3">
    <source>
        <dbReference type="ARBA" id="ARBA00023002"/>
    </source>
</evidence>
<gene>
    <name evidence="5" type="ORF">CG50_16245</name>
</gene>
<accession>A0A086XZV1</accession>
<evidence type="ECO:0000313" key="6">
    <source>
        <dbReference type="Proteomes" id="UP000028824"/>
    </source>
</evidence>
<protein>
    <submittedName>
        <fullName evidence="5">FAD-linked oxidase</fullName>
    </submittedName>
</protein>
<dbReference type="Proteomes" id="UP000028824">
    <property type="component" value="Unassembled WGS sequence"/>
</dbReference>
<dbReference type="Gene3D" id="3.30.465.10">
    <property type="match status" value="1"/>
</dbReference>
<dbReference type="AlphaFoldDB" id="A0A086XZV1"/>
<dbReference type="InterPro" id="IPR016166">
    <property type="entry name" value="FAD-bd_PCMH"/>
</dbReference>
<keyword evidence="2" id="KW-0285">Flavoprotein</keyword>
<feature type="domain" description="FAD-binding PCMH-type" evidence="4">
    <location>
        <begin position="8"/>
        <end position="180"/>
    </location>
</feature>
<keyword evidence="2" id="KW-0274">FAD</keyword>
<comment type="similarity">
    <text evidence="1">Belongs to the oxygen-dependent FAD-linked oxidoreductase family.</text>
</comment>
<dbReference type="STRING" id="1105367.CG50_16245"/>
<dbReference type="InterPro" id="IPR036318">
    <property type="entry name" value="FAD-bd_PCMH-like_sf"/>
</dbReference>
<reference evidence="5 6" key="1">
    <citation type="submission" date="2014-03" db="EMBL/GenBank/DDBJ databases">
        <title>Genome of Paenirhodobacter enshiensis DW2-9.</title>
        <authorList>
            <person name="Wang D."/>
            <person name="Wang G."/>
        </authorList>
    </citation>
    <scope>NUCLEOTIDE SEQUENCE [LARGE SCALE GENOMIC DNA]</scope>
    <source>
        <strain evidence="5 6">DW2-9</strain>
    </source>
</reference>
<dbReference type="InterPro" id="IPR050432">
    <property type="entry name" value="FAD-linked_Oxidoreductases_BP"/>
</dbReference>
<dbReference type="PANTHER" id="PTHR13878">
    <property type="entry name" value="GULONOLACTONE OXIDASE"/>
    <property type="match status" value="1"/>
</dbReference>
<dbReference type="PROSITE" id="PS51387">
    <property type="entry name" value="FAD_PCMH"/>
    <property type="match status" value="1"/>
</dbReference>
<dbReference type="SUPFAM" id="SSF56176">
    <property type="entry name" value="FAD-binding/transporter-associated domain-like"/>
    <property type="match status" value="1"/>
</dbReference>
<sequence>MILSGWGRYPRLDCEARLARDEDSLRRTLDKAADTGRPLIARGNGRSYGDSALQPLGTVGMRGMNHILGFDPATGIVTAEAGVLLDDLISVFLPQGWFPWVTPGTRFVTVGGMIASDVHGKNHHRDGSFGNFVAWIDVMGPDGAVRRCSPDAEAGLFAATVGGMGLSGVILRAAFRLRPVETGWIRQRTIPTASLDATIAAFEANADATYSVAWIDCMATGAALGRSLLTLGEHARIGELPEEARARPLTLDLARKRKVPLDAPGFALNRWSVSAFNALYYRRGAAQAGSALVPWDSYFYPLDALLEWNRIYGRRGFAQYQCVLPLDASAEGLRALLTEISASGRSSFLTVLKRMGPEGLGRIGFPMEGYTLALDFPMSAGTLGLLRRLDEIVLAHGGRFYLAKDSRIAADTLRRADPRAADFRSLREEAGLSGRFASAQSERLIL</sequence>
<evidence type="ECO:0000256" key="1">
    <source>
        <dbReference type="ARBA" id="ARBA00005466"/>
    </source>
</evidence>
<evidence type="ECO:0000313" key="5">
    <source>
        <dbReference type="EMBL" id="KFI27551.1"/>
    </source>
</evidence>
<dbReference type="EMBL" id="JFZB01000009">
    <property type="protein sequence ID" value="KFI27551.1"/>
    <property type="molecule type" value="Genomic_DNA"/>
</dbReference>
<dbReference type="Pfam" id="PF01565">
    <property type="entry name" value="FAD_binding_4"/>
    <property type="match status" value="1"/>
</dbReference>
<evidence type="ECO:0000256" key="2">
    <source>
        <dbReference type="ARBA" id="ARBA00022827"/>
    </source>
</evidence>
<name>A0A086XZV1_9RHOB</name>
<evidence type="ECO:0000259" key="4">
    <source>
        <dbReference type="PROSITE" id="PS51387"/>
    </source>
</evidence>
<organism evidence="5 6">
    <name type="scientific">Paenirhodobacter enshiensis</name>
    <dbReference type="NCBI Taxonomy" id="1105367"/>
    <lineage>
        <taxon>Bacteria</taxon>
        <taxon>Pseudomonadati</taxon>
        <taxon>Pseudomonadota</taxon>
        <taxon>Alphaproteobacteria</taxon>
        <taxon>Rhodobacterales</taxon>
        <taxon>Rhodobacter group</taxon>
        <taxon>Paenirhodobacter</taxon>
    </lineage>
</organism>
<keyword evidence="6" id="KW-1185">Reference proteome</keyword>
<dbReference type="OrthoDB" id="143770at2"/>
<dbReference type="RefSeq" id="WP_036636597.1">
    <property type="nucleotide sequence ID" value="NZ_JFZB01000009.1"/>
</dbReference>